<proteinExistence type="predicted"/>
<dbReference type="EMBL" id="BPLQ01013774">
    <property type="protein sequence ID" value="GIY74693.1"/>
    <property type="molecule type" value="Genomic_DNA"/>
</dbReference>
<keyword evidence="2" id="KW-1185">Reference proteome</keyword>
<sequence>MFEFADNDEYDILIAPKRIKRTPDNHTKPKYDLDLSSEDNNADKSIPHNAINLGLMEAKEFRASCYVGLSKTNEDGSEIRNRFNIPLMQLESLKKACDAMITYIVKYR</sequence>
<dbReference type="Proteomes" id="UP001054837">
    <property type="component" value="Unassembled WGS sequence"/>
</dbReference>
<name>A0AAV4VX35_9ARAC</name>
<accession>A0AAV4VX35</accession>
<protein>
    <submittedName>
        <fullName evidence="1">Uncharacterized protein</fullName>
    </submittedName>
</protein>
<comment type="caution">
    <text evidence="1">The sequence shown here is derived from an EMBL/GenBank/DDBJ whole genome shotgun (WGS) entry which is preliminary data.</text>
</comment>
<reference evidence="1 2" key="1">
    <citation type="submission" date="2021-06" db="EMBL/GenBank/DDBJ databases">
        <title>Caerostris darwini draft genome.</title>
        <authorList>
            <person name="Kono N."/>
            <person name="Arakawa K."/>
        </authorList>
    </citation>
    <scope>NUCLEOTIDE SEQUENCE [LARGE SCALE GENOMIC DNA]</scope>
</reference>
<dbReference type="AlphaFoldDB" id="A0AAV4VX35"/>
<evidence type="ECO:0000313" key="2">
    <source>
        <dbReference type="Proteomes" id="UP001054837"/>
    </source>
</evidence>
<gene>
    <name evidence="1" type="primary">AVEN_219608_1</name>
    <name evidence="1" type="ORF">CDAR_524361</name>
</gene>
<evidence type="ECO:0000313" key="1">
    <source>
        <dbReference type="EMBL" id="GIY74693.1"/>
    </source>
</evidence>
<organism evidence="1 2">
    <name type="scientific">Caerostris darwini</name>
    <dbReference type="NCBI Taxonomy" id="1538125"/>
    <lineage>
        <taxon>Eukaryota</taxon>
        <taxon>Metazoa</taxon>
        <taxon>Ecdysozoa</taxon>
        <taxon>Arthropoda</taxon>
        <taxon>Chelicerata</taxon>
        <taxon>Arachnida</taxon>
        <taxon>Araneae</taxon>
        <taxon>Araneomorphae</taxon>
        <taxon>Entelegynae</taxon>
        <taxon>Araneoidea</taxon>
        <taxon>Araneidae</taxon>
        <taxon>Caerostris</taxon>
    </lineage>
</organism>